<evidence type="ECO:0000256" key="9">
    <source>
        <dbReference type="ARBA" id="ARBA00023049"/>
    </source>
</evidence>
<dbReference type="Pfam" id="PF02163">
    <property type="entry name" value="Peptidase_M50"/>
    <property type="match status" value="1"/>
</dbReference>
<keyword evidence="10 11" id="KW-0472">Membrane</keyword>
<evidence type="ECO:0000313" key="14">
    <source>
        <dbReference type="Proteomes" id="UP000283003"/>
    </source>
</evidence>
<dbReference type="Gene3D" id="2.30.42.10">
    <property type="match status" value="1"/>
</dbReference>
<dbReference type="Pfam" id="PF17820">
    <property type="entry name" value="PDZ_6"/>
    <property type="match status" value="1"/>
</dbReference>
<dbReference type="EC" id="3.4.24.-" evidence="11"/>
<keyword evidence="11" id="KW-0479">Metal-binding</keyword>
<evidence type="ECO:0000256" key="5">
    <source>
        <dbReference type="ARBA" id="ARBA00022692"/>
    </source>
</evidence>
<evidence type="ECO:0000256" key="1">
    <source>
        <dbReference type="ARBA" id="ARBA00001947"/>
    </source>
</evidence>
<dbReference type="SMART" id="SM00228">
    <property type="entry name" value="PDZ"/>
    <property type="match status" value="1"/>
</dbReference>
<dbReference type="InterPro" id="IPR041489">
    <property type="entry name" value="PDZ_6"/>
</dbReference>
<keyword evidence="9 11" id="KW-0482">Metalloprotease</keyword>
<evidence type="ECO:0000313" key="13">
    <source>
        <dbReference type="EMBL" id="RVQ65700.1"/>
    </source>
</evidence>
<comment type="similarity">
    <text evidence="3 11">Belongs to the peptidase M50B family.</text>
</comment>
<evidence type="ECO:0000256" key="6">
    <source>
        <dbReference type="ARBA" id="ARBA00022801"/>
    </source>
</evidence>
<dbReference type="InterPro" id="IPR036034">
    <property type="entry name" value="PDZ_sf"/>
</dbReference>
<dbReference type="EMBL" id="RXOL01000006">
    <property type="protein sequence ID" value="RVQ65700.1"/>
    <property type="molecule type" value="Genomic_DNA"/>
</dbReference>
<dbReference type="PANTHER" id="PTHR42837:SF2">
    <property type="entry name" value="MEMBRANE METALLOPROTEASE ARASP2, CHLOROPLASTIC-RELATED"/>
    <property type="match status" value="1"/>
</dbReference>
<dbReference type="NCBIfam" id="TIGR00054">
    <property type="entry name" value="RIP metalloprotease RseP"/>
    <property type="match status" value="1"/>
</dbReference>
<dbReference type="InterPro" id="IPR008915">
    <property type="entry name" value="Peptidase_M50"/>
</dbReference>
<dbReference type="SUPFAM" id="SSF50156">
    <property type="entry name" value="PDZ domain-like"/>
    <property type="match status" value="1"/>
</dbReference>
<dbReference type="OrthoDB" id="9782003at2"/>
<keyword evidence="5 11" id="KW-0812">Transmembrane</keyword>
<proteinExistence type="inferred from homology"/>
<dbReference type="RefSeq" id="WP_127613211.1">
    <property type="nucleotide sequence ID" value="NZ_RXOL01000006.1"/>
</dbReference>
<feature type="transmembrane region" description="Helical" evidence="11">
    <location>
        <begin position="110"/>
        <end position="135"/>
    </location>
</feature>
<keyword evidence="6 11" id="KW-0378">Hydrolase</keyword>
<keyword evidence="4 13" id="KW-0645">Protease</keyword>
<gene>
    <name evidence="13" type="primary">rseP</name>
    <name evidence="13" type="ORF">EKN06_12245</name>
</gene>
<accession>A0A437GV74</accession>
<sequence length="371" mass="40194">MFENPNFLTAVLGFIVVLAPLVVVHELGHYFVGRLFGVKAEAFSVGFGRELLGFTDKRGTRWKLSALPLGGYVQFAGDMNPASQPTEDWLALPDEERAQTFQSKSLGARAAIVAAGPLTNMLVAILIIAGFTMAFGKIVAEPVIGEIMQDSPAAAAGMNLGDRIVSVDGTQIDSFDDIREHVIPYPGETINIVWQRDGQEQSAEVKLDTHVEIDRFGNEFRMGRIGIGTDAIRTDEVGPFAALGEGTRQTIAIMKMSAVGLWQIVTGRRSLDELGGPVKIAKYSGEQLVQGWFAYIAFVAMISINLAFINLLPIPVLDGGHLAFYAFEAVRRRPVSAKGQDMAFRTGLALILGLMVFVTILDITSLDIFGS</sequence>
<feature type="transmembrane region" description="Helical" evidence="11">
    <location>
        <begin position="6"/>
        <end position="24"/>
    </location>
</feature>
<dbReference type="PANTHER" id="PTHR42837">
    <property type="entry name" value="REGULATOR OF SIGMA-E PROTEASE RSEP"/>
    <property type="match status" value="1"/>
</dbReference>
<feature type="domain" description="PDZ" evidence="12">
    <location>
        <begin position="130"/>
        <end position="174"/>
    </location>
</feature>
<evidence type="ECO:0000256" key="7">
    <source>
        <dbReference type="ARBA" id="ARBA00022833"/>
    </source>
</evidence>
<dbReference type="PROSITE" id="PS50106">
    <property type="entry name" value="PDZ"/>
    <property type="match status" value="1"/>
</dbReference>
<dbReference type="CDD" id="cd06163">
    <property type="entry name" value="S2P-M50_PDZ_RseP-like"/>
    <property type="match status" value="1"/>
</dbReference>
<evidence type="ECO:0000256" key="10">
    <source>
        <dbReference type="ARBA" id="ARBA00023136"/>
    </source>
</evidence>
<dbReference type="GO" id="GO:0016020">
    <property type="term" value="C:membrane"/>
    <property type="evidence" value="ECO:0007669"/>
    <property type="project" value="UniProtKB-SubCell"/>
</dbReference>
<dbReference type="Proteomes" id="UP000283003">
    <property type="component" value="Unassembled WGS sequence"/>
</dbReference>
<name>A0A437GV74_9SPHN</name>
<dbReference type="GO" id="GO:0006508">
    <property type="term" value="P:proteolysis"/>
    <property type="evidence" value="ECO:0007669"/>
    <property type="project" value="UniProtKB-KW"/>
</dbReference>
<dbReference type="AlphaFoldDB" id="A0A437GV74"/>
<feature type="transmembrane region" description="Helical" evidence="11">
    <location>
        <begin position="342"/>
        <end position="361"/>
    </location>
</feature>
<dbReference type="InterPro" id="IPR001478">
    <property type="entry name" value="PDZ"/>
</dbReference>
<dbReference type="InterPro" id="IPR004387">
    <property type="entry name" value="Pept_M50_Zn"/>
</dbReference>
<comment type="caution">
    <text evidence="13">The sequence shown here is derived from an EMBL/GenBank/DDBJ whole genome shotgun (WGS) entry which is preliminary data.</text>
</comment>
<dbReference type="GO" id="GO:0046872">
    <property type="term" value="F:metal ion binding"/>
    <property type="evidence" value="ECO:0007669"/>
    <property type="project" value="UniProtKB-KW"/>
</dbReference>
<protein>
    <recommendedName>
        <fullName evidence="11">Zinc metalloprotease</fullName>
        <ecNumber evidence="11">3.4.24.-</ecNumber>
    </recommendedName>
</protein>
<keyword evidence="7 11" id="KW-0862">Zinc</keyword>
<organism evidence="13 14">
    <name type="scientific">Croceicoccus ponticola</name>
    <dbReference type="NCBI Taxonomy" id="2217664"/>
    <lineage>
        <taxon>Bacteria</taxon>
        <taxon>Pseudomonadati</taxon>
        <taxon>Pseudomonadota</taxon>
        <taxon>Alphaproteobacteria</taxon>
        <taxon>Sphingomonadales</taxon>
        <taxon>Erythrobacteraceae</taxon>
        <taxon>Croceicoccus</taxon>
    </lineage>
</organism>
<reference evidence="13 14" key="1">
    <citation type="submission" date="2018-12" db="EMBL/GenBank/DDBJ databases">
        <title>Croceicoccus ponticola sp. nov., a lipolytic bacterium isolated from seawater.</title>
        <authorList>
            <person name="Yoon J.-H."/>
        </authorList>
    </citation>
    <scope>NUCLEOTIDE SEQUENCE [LARGE SCALE GENOMIC DNA]</scope>
    <source>
        <strain evidence="13 14">GM-16</strain>
    </source>
</reference>
<evidence type="ECO:0000256" key="3">
    <source>
        <dbReference type="ARBA" id="ARBA00007931"/>
    </source>
</evidence>
<feature type="transmembrane region" description="Helical" evidence="11">
    <location>
        <begin position="292"/>
        <end position="312"/>
    </location>
</feature>
<keyword evidence="14" id="KW-1185">Reference proteome</keyword>
<evidence type="ECO:0000256" key="11">
    <source>
        <dbReference type="RuleBase" id="RU362031"/>
    </source>
</evidence>
<evidence type="ECO:0000256" key="2">
    <source>
        <dbReference type="ARBA" id="ARBA00004141"/>
    </source>
</evidence>
<keyword evidence="8 11" id="KW-1133">Transmembrane helix</keyword>
<dbReference type="CDD" id="cd23081">
    <property type="entry name" value="cpPDZ_EcRseP-like"/>
    <property type="match status" value="1"/>
</dbReference>
<evidence type="ECO:0000256" key="8">
    <source>
        <dbReference type="ARBA" id="ARBA00022989"/>
    </source>
</evidence>
<comment type="subcellular location">
    <subcellularLocation>
        <location evidence="2">Membrane</location>
        <topology evidence="2">Multi-pass membrane protein</topology>
    </subcellularLocation>
</comment>
<evidence type="ECO:0000259" key="12">
    <source>
        <dbReference type="PROSITE" id="PS50106"/>
    </source>
</evidence>
<dbReference type="GO" id="GO:0004222">
    <property type="term" value="F:metalloendopeptidase activity"/>
    <property type="evidence" value="ECO:0007669"/>
    <property type="project" value="InterPro"/>
</dbReference>
<comment type="cofactor">
    <cofactor evidence="1 11">
        <name>Zn(2+)</name>
        <dbReference type="ChEBI" id="CHEBI:29105"/>
    </cofactor>
</comment>
<evidence type="ECO:0000256" key="4">
    <source>
        <dbReference type="ARBA" id="ARBA00022670"/>
    </source>
</evidence>